<accession>A0A2P6N043</accession>
<organism evidence="1 2">
    <name type="scientific">Planoprotostelium fungivorum</name>
    <dbReference type="NCBI Taxonomy" id="1890364"/>
    <lineage>
        <taxon>Eukaryota</taxon>
        <taxon>Amoebozoa</taxon>
        <taxon>Evosea</taxon>
        <taxon>Variosea</taxon>
        <taxon>Cavosteliida</taxon>
        <taxon>Cavosteliaceae</taxon>
        <taxon>Planoprotostelium</taxon>
    </lineage>
</organism>
<comment type="caution">
    <text evidence="1">The sequence shown here is derived from an EMBL/GenBank/DDBJ whole genome shotgun (WGS) entry which is preliminary data.</text>
</comment>
<sequence>MNTILRPLCHIHGSRSFSHTKTSRFPEFMAVIPDKEGALEIRKRVRQEHLDKVHSDSKVKVKLGGALLTENGDMWGSVMHLESDTIDMARDRLQKDIYAREGVWDMQKMTLSPFRTAVRQ</sequence>
<keyword evidence="2" id="KW-1185">Reference proteome</keyword>
<dbReference type="AlphaFoldDB" id="A0A2P6N043"/>
<proteinExistence type="predicted"/>
<dbReference type="InterPro" id="IPR011008">
    <property type="entry name" value="Dimeric_a/b-barrel"/>
</dbReference>
<evidence type="ECO:0000313" key="2">
    <source>
        <dbReference type="Proteomes" id="UP000241769"/>
    </source>
</evidence>
<dbReference type="OrthoDB" id="5519740at2759"/>
<protein>
    <recommendedName>
        <fullName evidence="3">YCII-related domain-containing protein</fullName>
    </recommendedName>
</protein>
<reference evidence="1 2" key="1">
    <citation type="journal article" date="2018" name="Genome Biol. Evol.">
        <title>Multiple Roots of Fruiting Body Formation in Amoebozoa.</title>
        <authorList>
            <person name="Hillmann F."/>
            <person name="Forbes G."/>
            <person name="Novohradska S."/>
            <person name="Ferling I."/>
            <person name="Riege K."/>
            <person name="Groth M."/>
            <person name="Westermann M."/>
            <person name="Marz M."/>
            <person name="Spaller T."/>
            <person name="Winckler T."/>
            <person name="Schaap P."/>
            <person name="Glockner G."/>
        </authorList>
    </citation>
    <scope>NUCLEOTIDE SEQUENCE [LARGE SCALE GENOMIC DNA]</scope>
    <source>
        <strain evidence="1 2">Jena</strain>
    </source>
</reference>
<gene>
    <name evidence="1" type="ORF">PROFUN_05567</name>
</gene>
<dbReference type="InterPro" id="IPR051807">
    <property type="entry name" value="Sec-metab_biosynth-assoc"/>
</dbReference>
<dbReference type="InParanoid" id="A0A2P6N043"/>
<dbReference type="SUPFAM" id="SSF54909">
    <property type="entry name" value="Dimeric alpha+beta barrel"/>
    <property type="match status" value="1"/>
</dbReference>
<dbReference type="Proteomes" id="UP000241769">
    <property type="component" value="Unassembled WGS sequence"/>
</dbReference>
<dbReference type="PANTHER" id="PTHR33606">
    <property type="entry name" value="PROTEIN YCII"/>
    <property type="match status" value="1"/>
</dbReference>
<name>A0A2P6N043_9EUKA</name>
<dbReference type="PANTHER" id="PTHR33606:SF3">
    <property type="entry name" value="PROTEIN YCII"/>
    <property type="match status" value="1"/>
</dbReference>
<evidence type="ECO:0008006" key="3">
    <source>
        <dbReference type="Google" id="ProtNLM"/>
    </source>
</evidence>
<dbReference type="Gene3D" id="3.30.70.1060">
    <property type="entry name" value="Dimeric alpha+beta barrel"/>
    <property type="match status" value="1"/>
</dbReference>
<dbReference type="EMBL" id="MDYQ01000269">
    <property type="protein sequence ID" value="PRP77322.1"/>
    <property type="molecule type" value="Genomic_DNA"/>
</dbReference>
<evidence type="ECO:0000313" key="1">
    <source>
        <dbReference type="EMBL" id="PRP77322.1"/>
    </source>
</evidence>